<organism evidence="1 4">
    <name type="scientific">Vanilla planifolia</name>
    <name type="common">Vanilla</name>
    <dbReference type="NCBI Taxonomy" id="51239"/>
    <lineage>
        <taxon>Eukaryota</taxon>
        <taxon>Viridiplantae</taxon>
        <taxon>Streptophyta</taxon>
        <taxon>Embryophyta</taxon>
        <taxon>Tracheophyta</taxon>
        <taxon>Spermatophyta</taxon>
        <taxon>Magnoliopsida</taxon>
        <taxon>Liliopsida</taxon>
        <taxon>Asparagales</taxon>
        <taxon>Orchidaceae</taxon>
        <taxon>Vanilloideae</taxon>
        <taxon>Vanilleae</taxon>
        <taxon>Vanilla</taxon>
    </lineage>
</organism>
<gene>
    <name evidence="2" type="ORF">HPP92_029145</name>
    <name evidence="1" type="ORF">HPP92_029156</name>
</gene>
<dbReference type="EMBL" id="JADCNM010000650">
    <property type="protein sequence ID" value="KAG0445799.1"/>
    <property type="molecule type" value="Genomic_DNA"/>
</dbReference>
<name>A0A835P4X2_VANPL</name>
<evidence type="ECO:0000313" key="3">
    <source>
        <dbReference type="Proteomes" id="UP000636800"/>
    </source>
</evidence>
<evidence type="ECO:0000313" key="4">
    <source>
        <dbReference type="Proteomes" id="UP000639772"/>
    </source>
</evidence>
<dbReference type="AlphaFoldDB" id="A0A835P4X2"/>
<accession>A0A835P4X2</accession>
<evidence type="ECO:0000313" key="2">
    <source>
        <dbReference type="EMBL" id="KAG0445818.1"/>
    </source>
</evidence>
<protein>
    <submittedName>
        <fullName evidence="1">Uncharacterized protein</fullName>
    </submittedName>
</protein>
<sequence>MRLTDSRRQLGQRGDYSGQRCVGEVYRSNDKGDVGANGYKLLVPEELREKLMIENKKPMIVFKPGVPKIINGKVVASKPDEGTGAKMQFSLL</sequence>
<keyword evidence="3" id="KW-1185">Reference proteome</keyword>
<comment type="caution">
    <text evidence="1">The sequence shown here is derived from an EMBL/GenBank/DDBJ whole genome shotgun (WGS) entry which is preliminary data.</text>
</comment>
<dbReference type="EMBL" id="JADCNL010000649">
    <property type="protein sequence ID" value="KAG0445818.1"/>
    <property type="molecule type" value="Genomic_DNA"/>
</dbReference>
<dbReference type="Proteomes" id="UP000639772">
    <property type="component" value="Unassembled WGS sequence"/>
</dbReference>
<reference evidence="3 4" key="1">
    <citation type="journal article" date="2020" name="Nat. Food">
        <title>A phased Vanilla planifolia genome enables genetic improvement of flavour and production.</title>
        <authorList>
            <person name="Hasing T."/>
            <person name="Tang H."/>
            <person name="Brym M."/>
            <person name="Khazi F."/>
            <person name="Huang T."/>
            <person name="Chambers A.H."/>
        </authorList>
    </citation>
    <scope>NUCLEOTIDE SEQUENCE [LARGE SCALE GENOMIC DNA]</scope>
    <source>
        <tissue evidence="1">Leaf</tissue>
    </source>
</reference>
<proteinExistence type="predicted"/>
<evidence type="ECO:0000313" key="1">
    <source>
        <dbReference type="EMBL" id="KAG0445799.1"/>
    </source>
</evidence>
<dbReference type="Proteomes" id="UP000636800">
    <property type="component" value="Unassembled WGS sequence"/>
</dbReference>